<accession>A0A0D1YZJ8</accession>
<organism evidence="2 3">
    <name type="scientific">Exophiala sideris</name>
    <dbReference type="NCBI Taxonomy" id="1016849"/>
    <lineage>
        <taxon>Eukaryota</taxon>
        <taxon>Fungi</taxon>
        <taxon>Dikarya</taxon>
        <taxon>Ascomycota</taxon>
        <taxon>Pezizomycotina</taxon>
        <taxon>Eurotiomycetes</taxon>
        <taxon>Chaetothyriomycetidae</taxon>
        <taxon>Chaetothyriales</taxon>
        <taxon>Herpotrichiellaceae</taxon>
        <taxon>Exophiala</taxon>
    </lineage>
</organism>
<proteinExistence type="predicted"/>
<gene>
    <name evidence="2" type="ORF">PV11_02529</name>
</gene>
<dbReference type="AlphaFoldDB" id="A0A0D1YZJ8"/>
<dbReference type="HOGENOM" id="CLU_2386179_0_0_1"/>
<sequence length="98" mass="10917">MSSNTSTQKPLYSRSPSSTTTTSTSSSLSDEIHGHITKQMQVQQDRWSAWQAKQLELYQGAATAPVSEHNGSFHRRITSKRPHIHLGQVSATLRKIRG</sequence>
<dbReference type="Proteomes" id="UP000053599">
    <property type="component" value="Unassembled WGS sequence"/>
</dbReference>
<name>A0A0D1YZJ8_9EURO</name>
<reference evidence="2 3" key="1">
    <citation type="submission" date="2015-01" db="EMBL/GenBank/DDBJ databases">
        <title>The Genome Sequence of Exophiala sideris CBS121828.</title>
        <authorList>
            <consortium name="The Broad Institute Genomics Platform"/>
            <person name="Cuomo C."/>
            <person name="de Hoog S."/>
            <person name="Gorbushina A."/>
            <person name="Stielow B."/>
            <person name="Teixiera M."/>
            <person name="Abouelleil A."/>
            <person name="Chapman S.B."/>
            <person name="Priest M."/>
            <person name="Young S.K."/>
            <person name="Wortman J."/>
            <person name="Nusbaum C."/>
            <person name="Birren B."/>
        </authorList>
    </citation>
    <scope>NUCLEOTIDE SEQUENCE [LARGE SCALE GENOMIC DNA]</scope>
    <source>
        <strain evidence="2 3">CBS 121828</strain>
    </source>
</reference>
<dbReference type="EMBL" id="KN846951">
    <property type="protein sequence ID" value="KIV86954.1"/>
    <property type="molecule type" value="Genomic_DNA"/>
</dbReference>
<evidence type="ECO:0000256" key="1">
    <source>
        <dbReference type="SAM" id="MobiDB-lite"/>
    </source>
</evidence>
<evidence type="ECO:0000313" key="3">
    <source>
        <dbReference type="Proteomes" id="UP000053599"/>
    </source>
</evidence>
<feature type="compositionally biased region" description="Polar residues" evidence="1">
    <location>
        <begin position="1"/>
        <end position="10"/>
    </location>
</feature>
<evidence type="ECO:0000313" key="2">
    <source>
        <dbReference type="EMBL" id="KIV86954.1"/>
    </source>
</evidence>
<feature type="region of interest" description="Disordered" evidence="1">
    <location>
        <begin position="1"/>
        <end position="39"/>
    </location>
</feature>
<protein>
    <submittedName>
        <fullName evidence="2">Uncharacterized protein</fullName>
    </submittedName>
</protein>
<feature type="compositionally biased region" description="Low complexity" evidence="1">
    <location>
        <begin position="13"/>
        <end position="29"/>
    </location>
</feature>
<dbReference type="OrthoDB" id="4119781at2759"/>